<evidence type="ECO:0000313" key="2">
    <source>
        <dbReference type="Proteomes" id="UP001165667"/>
    </source>
</evidence>
<dbReference type="Proteomes" id="UP001165667">
    <property type="component" value="Unassembled WGS sequence"/>
</dbReference>
<sequence>MRFPATGRMMPWLFRAPGGTRRLQSDFALIVDGLDAARTATTLGIGIGQAGQEGTAALFASGGS</sequence>
<evidence type="ECO:0000313" key="1">
    <source>
        <dbReference type="EMBL" id="MCW6509199.1"/>
    </source>
</evidence>
<keyword evidence="2" id="KW-1185">Reference proteome</keyword>
<gene>
    <name evidence="1" type="ORF">M8523_14320</name>
</gene>
<dbReference type="AlphaFoldDB" id="A0AA42CJ91"/>
<dbReference type="EMBL" id="JAMOIM010000008">
    <property type="protein sequence ID" value="MCW6509199.1"/>
    <property type="molecule type" value="Genomic_DNA"/>
</dbReference>
<protein>
    <submittedName>
        <fullName evidence="1">Uncharacterized protein</fullName>
    </submittedName>
</protein>
<dbReference type="RefSeq" id="WP_282585557.1">
    <property type="nucleotide sequence ID" value="NZ_JAMOIM010000008.1"/>
</dbReference>
<comment type="caution">
    <text evidence="1">The sequence shown here is derived from an EMBL/GenBank/DDBJ whole genome shotgun (WGS) entry which is preliminary data.</text>
</comment>
<reference evidence="1" key="1">
    <citation type="submission" date="2022-05" db="EMBL/GenBank/DDBJ databases">
        <authorList>
            <person name="Pankratov T."/>
        </authorList>
    </citation>
    <scope>NUCLEOTIDE SEQUENCE</scope>
    <source>
        <strain evidence="1">BP6-180914</strain>
    </source>
</reference>
<organism evidence="1 2">
    <name type="scientific">Lichenifustis flavocetrariae</name>
    <dbReference type="NCBI Taxonomy" id="2949735"/>
    <lineage>
        <taxon>Bacteria</taxon>
        <taxon>Pseudomonadati</taxon>
        <taxon>Pseudomonadota</taxon>
        <taxon>Alphaproteobacteria</taxon>
        <taxon>Hyphomicrobiales</taxon>
        <taxon>Lichenihabitantaceae</taxon>
        <taxon>Lichenifustis</taxon>
    </lineage>
</organism>
<name>A0AA42CJ91_9HYPH</name>
<proteinExistence type="predicted"/>
<accession>A0AA42CJ91</accession>